<gene>
    <name evidence="1" type="ORF">PsorP6_002227</name>
</gene>
<dbReference type="Proteomes" id="UP001163321">
    <property type="component" value="Chromosome 1"/>
</dbReference>
<evidence type="ECO:0000313" key="2">
    <source>
        <dbReference type="Proteomes" id="UP001163321"/>
    </source>
</evidence>
<proteinExistence type="predicted"/>
<keyword evidence="2" id="KW-1185">Reference proteome</keyword>
<dbReference type="EMBL" id="CM047580">
    <property type="protein sequence ID" value="KAI9922081.1"/>
    <property type="molecule type" value="Genomic_DNA"/>
</dbReference>
<sequence length="124" mass="13980">MTLYCAYISVLATVSDFLTWRRDSSAYVPPGRASSCLRENSANAPSTAFDLRAFTRVSSTLTSVMSRTSSFRRFSTWVFFVSNATIRSCWENGNHAQRGFLQGPVDDNTRLHYSWTCARAEAEQ</sequence>
<protein>
    <submittedName>
        <fullName evidence="1">Uncharacterized protein</fullName>
    </submittedName>
</protein>
<comment type="caution">
    <text evidence="1">The sequence shown here is derived from an EMBL/GenBank/DDBJ whole genome shotgun (WGS) entry which is preliminary data.</text>
</comment>
<reference evidence="1 2" key="1">
    <citation type="journal article" date="2022" name="bioRxiv">
        <title>The genome of the oomycete Peronosclerospora sorghi, a cosmopolitan pathogen of maize and sorghum, is inflated with dispersed pseudogenes.</title>
        <authorList>
            <person name="Fletcher K."/>
            <person name="Martin F."/>
            <person name="Isakeit T."/>
            <person name="Cavanaugh K."/>
            <person name="Magill C."/>
            <person name="Michelmore R."/>
        </authorList>
    </citation>
    <scope>NUCLEOTIDE SEQUENCE [LARGE SCALE GENOMIC DNA]</scope>
    <source>
        <strain evidence="1">P6</strain>
    </source>
</reference>
<name>A0ACC0WVU0_9STRA</name>
<evidence type="ECO:0000313" key="1">
    <source>
        <dbReference type="EMBL" id="KAI9922081.1"/>
    </source>
</evidence>
<accession>A0ACC0WVU0</accession>
<organism evidence="1 2">
    <name type="scientific">Peronosclerospora sorghi</name>
    <dbReference type="NCBI Taxonomy" id="230839"/>
    <lineage>
        <taxon>Eukaryota</taxon>
        <taxon>Sar</taxon>
        <taxon>Stramenopiles</taxon>
        <taxon>Oomycota</taxon>
        <taxon>Peronosporomycetes</taxon>
        <taxon>Peronosporales</taxon>
        <taxon>Peronosporaceae</taxon>
        <taxon>Peronosclerospora</taxon>
    </lineage>
</organism>